<dbReference type="Proteomes" id="UP000192907">
    <property type="component" value="Unassembled WGS sequence"/>
</dbReference>
<feature type="compositionally biased region" description="Acidic residues" evidence="1">
    <location>
        <begin position="62"/>
        <end position="112"/>
    </location>
</feature>
<reference evidence="4" key="1">
    <citation type="submission" date="2017-04" db="EMBL/GenBank/DDBJ databases">
        <authorList>
            <person name="Varghese N."/>
            <person name="Submissions S."/>
        </authorList>
    </citation>
    <scope>NUCLEOTIDE SEQUENCE [LARGE SCALE GENOMIC DNA]</scope>
    <source>
        <strain evidence="4">RKEM611</strain>
    </source>
</reference>
<keyword evidence="2" id="KW-0732">Signal</keyword>
<dbReference type="Gene3D" id="2.60.120.260">
    <property type="entry name" value="Galactose-binding domain-like"/>
    <property type="match status" value="1"/>
</dbReference>
<dbReference type="EMBL" id="FWZT01000013">
    <property type="protein sequence ID" value="SMF43791.1"/>
    <property type="molecule type" value="Genomic_DNA"/>
</dbReference>
<dbReference type="PROSITE" id="PS51257">
    <property type="entry name" value="PROKAR_LIPOPROTEIN"/>
    <property type="match status" value="1"/>
</dbReference>
<feature type="compositionally biased region" description="Polar residues" evidence="1">
    <location>
        <begin position="40"/>
        <end position="49"/>
    </location>
</feature>
<evidence type="ECO:0000313" key="3">
    <source>
        <dbReference type="EMBL" id="SMF43791.1"/>
    </source>
</evidence>
<feature type="region of interest" description="Disordered" evidence="1">
    <location>
        <begin position="34"/>
        <end position="114"/>
    </location>
</feature>
<proteinExistence type="predicted"/>
<organism evidence="3 4">
    <name type="scientific">Pseudobacteriovorax antillogorgiicola</name>
    <dbReference type="NCBI Taxonomy" id="1513793"/>
    <lineage>
        <taxon>Bacteria</taxon>
        <taxon>Pseudomonadati</taxon>
        <taxon>Bdellovibrionota</taxon>
        <taxon>Oligoflexia</taxon>
        <taxon>Oligoflexales</taxon>
        <taxon>Pseudobacteriovoracaceae</taxon>
        <taxon>Pseudobacteriovorax</taxon>
    </lineage>
</organism>
<evidence type="ECO:0000313" key="4">
    <source>
        <dbReference type="Proteomes" id="UP000192907"/>
    </source>
</evidence>
<sequence>MYQKLMFTMLLGIITSCNSASFKGVNGDRAPLGADADATPSINPPSNNDLLPEISDFNESPIEVDDSDFVPPSPDEDSDDDQDLEETTDENDGSDDLTNPTDDEELEMEDNGETCNLSIPEDGSHDLVRNGSFERNPLNAGQKWDIFESREVPGWRVSWTEESKRSYEDGEVCGGLNPKLEIQAYETASATFGKQFVELDSDCGGPENCLLYRGNEHTNIRISQKLDLVKGQSYQFSFFFRKRRLSLTEDERTLEVRFAEHSFSIDLNGPSTGHYQGSLASYDLTEVDNHWFEFKAVLEVESDLRKVKFWETGKPDSFGAYLDKVSVLPMVSDCGCDGAVAVRRYKPGQFNVSETEMEARQILSNALEISSDELFDDLDPSTSRENYNFVSLGFRGAMILQLDYPSIEGQKIRIYETSFNRSYEQYKEQAKIFVKQRRRSSETWQAIGEVFHDGELVLPAGTQFIKIKDTSPLDHSTDGYDVDGVQCVI</sequence>
<name>A0A1Y6C9X1_9BACT</name>
<accession>A0A1Y6C9X1</accession>
<dbReference type="OrthoDB" id="5500612at2"/>
<dbReference type="AlphaFoldDB" id="A0A1Y6C9X1"/>
<keyword evidence="4" id="KW-1185">Reference proteome</keyword>
<gene>
    <name evidence="3" type="ORF">SAMN06296036_113105</name>
</gene>
<evidence type="ECO:0000256" key="1">
    <source>
        <dbReference type="SAM" id="MobiDB-lite"/>
    </source>
</evidence>
<evidence type="ECO:0008006" key="5">
    <source>
        <dbReference type="Google" id="ProtNLM"/>
    </source>
</evidence>
<protein>
    <recommendedName>
        <fullName evidence="5">CBM-cenC domain-containing protein</fullName>
    </recommendedName>
</protein>
<dbReference type="RefSeq" id="WP_132321163.1">
    <property type="nucleotide sequence ID" value="NZ_FWZT01000013.1"/>
</dbReference>
<feature type="chain" id="PRO_5012531706" description="CBM-cenC domain-containing protein" evidence="2">
    <location>
        <begin position="20"/>
        <end position="489"/>
    </location>
</feature>
<feature type="signal peptide" evidence="2">
    <location>
        <begin position="1"/>
        <end position="19"/>
    </location>
</feature>
<evidence type="ECO:0000256" key="2">
    <source>
        <dbReference type="SAM" id="SignalP"/>
    </source>
</evidence>